<evidence type="ECO:0000259" key="1">
    <source>
        <dbReference type="Pfam" id="PF00156"/>
    </source>
</evidence>
<dbReference type="AlphaFoldDB" id="A0A045HBA7"/>
<dbReference type="Proteomes" id="UP000671119">
    <property type="component" value="Unassembled WGS sequence"/>
</dbReference>
<evidence type="ECO:0000313" key="12">
    <source>
        <dbReference type="Proteomes" id="UP000300237"/>
    </source>
</evidence>
<protein>
    <submittedName>
        <fullName evidence="2">Phosphoribosyl transferase</fullName>
    </submittedName>
</protein>
<dbReference type="Gene3D" id="3.40.50.2020">
    <property type="match status" value="1"/>
</dbReference>
<dbReference type="CDD" id="cd06223">
    <property type="entry name" value="PRTases_typeI"/>
    <property type="match status" value="1"/>
</dbReference>
<proteinExistence type="predicted"/>
<evidence type="ECO:0000313" key="5">
    <source>
        <dbReference type="EMBL" id="OMH60087.1"/>
    </source>
</evidence>
<dbReference type="Gene3D" id="3.20.20.140">
    <property type="entry name" value="Metal-dependent hydrolases"/>
    <property type="match status" value="1"/>
</dbReference>
<evidence type="ECO:0000313" key="7">
    <source>
        <dbReference type="EMBL" id="VCU50425.1"/>
    </source>
</evidence>
<name>A0A045HBA7_MYCTX</name>
<dbReference type="EMBL" id="QTBD01000125">
    <property type="protein sequence ID" value="REQ53548.1"/>
    <property type="molecule type" value="Genomic_DNA"/>
</dbReference>
<dbReference type="InterPro" id="IPR032466">
    <property type="entry name" value="Metal_Hydrolase"/>
</dbReference>
<evidence type="ECO:0000313" key="2">
    <source>
        <dbReference type="EMBL" id="CLW63628.1"/>
    </source>
</evidence>
<dbReference type="SMR" id="A0A045HBA7"/>
<dbReference type="EMBL" id="LWDQ01000001">
    <property type="protein sequence ID" value="OMH60087.1"/>
    <property type="molecule type" value="Genomic_DNA"/>
</dbReference>
<dbReference type="Proteomes" id="UP000256381">
    <property type="component" value="Unassembled WGS sequence"/>
</dbReference>
<dbReference type="Proteomes" id="UP000300237">
    <property type="component" value="Chromosome"/>
</dbReference>
<evidence type="ECO:0000313" key="13">
    <source>
        <dbReference type="Proteomes" id="UP000671119"/>
    </source>
</evidence>
<sequence length="352" mass="37983">MEAPPYAGDPTFERLRRSFQPADLLPELQAAGVHYTIAVEAADDPAENESLLATARHHDWIARVIGWVPLADPDEVTESSTHGRHRPDASWRRDLRCPGLLPPGCHQPVLVVGLVGQQPEMRPMNPPSGFLRRTPTRRFRDRRDAGRVLADELASYRGRDRLLVLGLARGGVPVGWEVASALGAELDVFLVRKLGVPQWRELAMGALASGGGVVMNDDVVSSLRITDQQVRAAIDSETAELQRRELAYRGGRPVVDPRARIVILVDDGIATGASMLAAVRTIRATGPESIVVAVPVGPATACRELAAEADDVVCATMPAAFEAVGQVYNDFHQVTDDEVRELLATPTTGAAT</sequence>
<reference evidence="6 11" key="4">
    <citation type="journal article" date="2017" name="N. Engl. J. Med.">
        <title>Transmission of Extensively Drug-Resistant Tuberculosis in South Africa.</title>
        <authorList>
            <person name="Shah N.S."/>
            <person name="Auld S.C."/>
            <person name="Brust J.C."/>
            <person name="Mathema B."/>
            <person name="Ismail N."/>
            <person name="Moodley P."/>
            <person name="Mlisana K."/>
            <person name="Allana S."/>
            <person name="Campbell A."/>
            <person name="Mthiyane T."/>
            <person name="Morris N."/>
            <person name="Mpangase P."/>
            <person name="van der Meulen H."/>
            <person name="Omar S.V."/>
            <person name="Brown T.S."/>
            <person name="Narechania A."/>
            <person name="Shaskina E."/>
            <person name="Kapwata T."/>
            <person name="Kreiswirth B."/>
            <person name="Gandhi N.R."/>
        </authorList>
    </citation>
    <scope>NUCLEOTIDE SEQUENCE [LARGE SCALE GENOMIC DNA]</scope>
    <source>
        <strain evidence="6 11">32301_S10</strain>
    </source>
</reference>
<dbReference type="RefSeq" id="WP_003411129.1">
    <property type="nucleotide sequence ID" value="NZ_AP017901.1"/>
</dbReference>
<evidence type="ECO:0000313" key="11">
    <source>
        <dbReference type="Proteomes" id="UP000256381"/>
    </source>
</evidence>
<dbReference type="GeneID" id="45426121"/>
<dbReference type="SUPFAM" id="SSF53271">
    <property type="entry name" value="PRTase-like"/>
    <property type="match status" value="1"/>
</dbReference>
<dbReference type="EMBL" id="JAGIZI010000025">
    <property type="protein sequence ID" value="MBP0684451.1"/>
    <property type="molecule type" value="Genomic_DNA"/>
</dbReference>
<feature type="domain" description="Phosphoribosyltransferase" evidence="1">
    <location>
        <begin position="152"/>
        <end position="325"/>
    </location>
</feature>
<organism evidence="2 9">
    <name type="scientific">Mycobacterium tuberculosis</name>
    <dbReference type="NCBI Taxonomy" id="1773"/>
    <lineage>
        <taxon>Bacteria</taxon>
        <taxon>Bacillati</taxon>
        <taxon>Actinomycetota</taxon>
        <taxon>Actinomycetes</taxon>
        <taxon>Mycobacteriales</taxon>
        <taxon>Mycobacteriaceae</taxon>
        <taxon>Mycobacterium</taxon>
        <taxon>Mycobacterium tuberculosis complex</taxon>
    </lineage>
</organism>
<reference evidence="4 13" key="8">
    <citation type="submission" date="2021-03" db="EMBL/GenBank/DDBJ databases">
        <title>Whole Genome Sequencing of Mycobacterium tuberculosis clinical isolates from Arunachal Pradesh, India.</title>
        <authorList>
            <person name="Singh S."/>
            <person name="Mudliar S.R."/>
            <person name="Kulsum U."/>
            <person name="Rufai S.B."/>
            <person name="Singh P.K."/>
            <person name="Umpo M."/>
            <person name="Nyori M."/>
        </authorList>
    </citation>
    <scope>NUCLEOTIDE SEQUENCE [LARGE SCALE GENOMIC DNA]</scope>
    <source>
        <strain evidence="4 13">OMICS/BPL/0142/20/SP</strain>
    </source>
</reference>
<accession>A0A045HBA7</accession>
<evidence type="ECO:0000313" key="6">
    <source>
        <dbReference type="EMBL" id="REQ53548.1"/>
    </source>
</evidence>
<dbReference type="Proteomes" id="UP000039217">
    <property type="component" value="Unassembled WGS sequence"/>
</dbReference>
<evidence type="ECO:0000313" key="10">
    <source>
        <dbReference type="Proteomes" id="UP000189452"/>
    </source>
</evidence>
<evidence type="ECO:0000313" key="3">
    <source>
        <dbReference type="EMBL" id="CNU56570.1"/>
    </source>
</evidence>
<evidence type="ECO:0000313" key="8">
    <source>
        <dbReference type="Proteomes" id="UP000039217"/>
    </source>
</evidence>
<dbReference type="GO" id="GO:0016740">
    <property type="term" value="F:transferase activity"/>
    <property type="evidence" value="ECO:0007669"/>
    <property type="project" value="UniProtKB-KW"/>
</dbReference>
<dbReference type="Proteomes" id="UP000050139">
    <property type="component" value="Unassembled WGS sequence"/>
</dbReference>
<dbReference type="EMBL" id="LR027516">
    <property type="protein sequence ID" value="VCU50425.1"/>
    <property type="molecule type" value="Genomic_DNA"/>
</dbReference>
<dbReference type="OMA" id="PFYAVGQ"/>
<reference evidence="6" key="6">
    <citation type="submission" date="2018-07" db="EMBL/GenBank/DDBJ databases">
        <authorList>
            <person name="Shah S."/>
            <person name="Brown T."/>
            <person name="Auld S."/>
            <person name="Bratton K."/>
            <person name="Narechania A."/>
            <person name="Mathema B."/>
            <person name="Gandhi N."/>
        </authorList>
    </citation>
    <scope>NUCLEOTIDE SEQUENCE</scope>
    <source>
        <strain evidence="6">32301_S10</strain>
    </source>
</reference>
<dbReference type="EMBL" id="COPH01000024">
    <property type="protein sequence ID" value="CLW63628.1"/>
    <property type="molecule type" value="Genomic_DNA"/>
</dbReference>
<reference evidence="5 10" key="5">
    <citation type="submission" date="2017-02" db="EMBL/GenBank/DDBJ databases">
        <title>Protein polymorphisms may explain contrasting epidemiological fitness of two variants of a multidrug-resistant Mycobacterium tuberculosis strain.</title>
        <authorList>
            <person name="Bigi M.M."/>
            <person name="Lopez B."/>
            <person name="Blanco F.C."/>
            <person name="Sasiain M.C."/>
            <person name="De La Barrera S."/>
            <person name="Ritacco V."/>
            <person name="Bigi F."/>
            <person name="Soria M.A."/>
        </authorList>
    </citation>
    <scope>NUCLEOTIDE SEQUENCE [LARGE SCALE GENOMIC DNA]</scope>
    <source>
        <strain evidence="5 10">6548</strain>
    </source>
</reference>
<dbReference type="InterPro" id="IPR000836">
    <property type="entry name" value="PRTase_dom"/>
</dbReference>
<dbReference type="Gene3D" id="3.30.1310.20">
    <property type="entry name" value="PRTase-like"/>
    <property type="match status" value="1"/>
</dbReference>
<dbReference type="EMBL" id="CQQC01000197">
    <property type="protein sequence ID" value="CNU56570.1"/>
    <property type="molecule type" value="Genomic_DNA"/>
</dbReference>
<evidence type="ECO:0000313" key="4">
    <source>
        <dbReference type="EMBL" id="MBP0684451.1"/>
    </source>
</evidence>
<dbReference type="InterPro" id="IPR029057">
    <property type="entry name" value="PRTase-like"/>
</dbReference>
<evidence type="ECO:0000313" key="9">
    <source>
        <dbReference type="Proteomes" id="UP000050139"/>
    </source>
</evidence>
<reference evidence="2 9" key="1">
    <citation type="submission" date="2015-03" db="EMBL/GenBank/DDBJ databases">
        <authorList>
            <consortium name="Pathogen Informatics"/>
            <person name="Murphy D."/>
        </authorList>
    </citation>
    <scope>NUCLEOTIDE SEQUENCE [LARGE SCALE GENOMIC DNA]</scope>
    <source>
        <strain evidence="2 9">0268S</strain>
    </source>
</reference>
<dbReference type="Pfam" id="PF00156">
    <property type="entry name" value="Pribosyltran"/>
    <property type="match status" value="1"/>
</dbReference>
<reference evidence="3 8" key="2">
    <citation type="submission" date="2015-03" db="EMBL/GenBank/DDBJ databases">
        <authorList>
            <consortium name="Pathogen Informatics"/>
        </authorList>
    </citation>
    <scope>NUCLEOTIDE SEQUENCE [LARGE SCALE GENOMIC DNA]</scope>
    <source>
        <strain evidence="3 8">D00501624</strain>
    </source>
</reference>
<reference evidence="5 10" key="3">
    <citation type="submission" date="2016-04" db="EMBL/GenBank/DDBJ databases">
        <authorList>
            <person name="Bigi M."/>
            <person name="Bigi F."/>
            <person name="Soria M.A."/>
        </authorList>
    </citation>
    <scope>NUCLEOTIDE SEQUENCE [LARGE SCALE GENOMIC DNA]</scope>
    <source>
        <strain evidence="5 10">6548</strain>
    </source>
</reference>
<dbReference type="SUPFAM" id="SSF51556">
    <property type="entry name" value="Metallo-dependent hydrolases"/>
    <property type="match status" value="1"/>
</dbReference>
<gene>
    <name evidence="5" type="ORF">A4S10_02259</name>
    <name evidence="7" type="ORF">DKC2_2267</name>
    <name evidence="6" type="ORF">DSJ38_08065</name>
    <name evidence="3" type="ORF">ERS007661_00865</name>
    <name evidence="2" type="ORF">ERS094118_02969</name>
    <name evidence="4" type="ORF">J8J21_15275</name>
</gene>
<reference evidence="7 12" key="7">
    <citation type="submission" date="2018-08" db="EMBL/GenBank/DDBJ databases">
        <authorList>
            <person name="Fokvardsen B D."/>
            <person name="Norman A."/>
        </authorList>
    </citation>
    <scope>NUCLEOTIDE SEQUENCE [LARGE SCALE GENOMIC DNA]</scope>
    <source>
        <strain evidence="7 12">DKC2</strain>
    </source>
</reference>
<keyword evidence="2" id="KW-0808">Transferase</keyword>
<dbReference type="Proteomes" id="UP000189452">
    <property type="component" value="Chromosome"/>
</dbReference>